<protein>
    <recommendedName>
        <fullName evidence="3">histidine kinase</fullName>
        <ecNumber evidence="3">2.7.13.3</ecNumber>
    </recommendedName>
</protein>
<dbReference type="SMART" id="SM00387">
    <property type="entry name" value="HATPase_c"/>
    <property type="match status" value="1"/>
</dbReference>
<keyword evidence="13 14" id="KW-0472">Membrane</keyword>
<evidence type="ECO:0000256" key="6">
    <source>
        <dbReference type="ARBA" id="ARBA00022679"/>
    </source>
</evidence>
<accession>A0A1I6IYP8</accession>
<keyword evidence="12" id="KW-0902">Two-component regulatory system</keyword>
<dbReference type="Pfam" id="PF00672">
    <property type="entry name" value="HAMP"/>
    <property type="match status" value="1"/>
</dbReference>
<dbReference type="RefSeq" id="WP_092559853.1">
    <property type="nucleotide sequence ID" value="NZ_FOYZ01000004.1"/>
</dbReference>
<proteinExistence type="predicted"/>
<dbReference type="CDD" id="cd00082">
    <property type="entry name" value="HisKA"/>
    <property type="match status" value="1"/>
</dbReference>
<dbReference type="InterPro" id="IPR003661">
    <property type="entry name" value="HisK_dim/P_dom"/>
</dbReference>
<dbReference type="CDD" id="cd00075">
    <property type="entry name" value="HATPase"/>
    <property type="match status" value="1"/>
</dbReference>
<dbReference type="PROSITE" id="PS50885">
    <property type="entry name" value="HAMP"/>
    <property type="match status" value="1"/>
</dbReference>
<dbReference type="PROSITE" id="PS50109">
    <property type="entry name" value="HIS_KIN"/>
    <property type="match status" value="1"/>
</dbReference>
<keyword evidence="9 17" id="KW-0418">Kinase</keyword>
<dbReference type="GO" id="GO:0000155">
    <property type="term" value="F:phosphorelay sensor kinase activity"/>
    <property type="evidence" value="ECO:0007669"/>
    <property type="project" value="InterPro"/>
</dbReference>
<keyword evidence="11 14" id="KW-1133">Transmembrane helix</keyword>
<dbReference type="STRING" id="37658.SAMN05661086_01266"/>
<feature type="domain" description="HAMP" evidence="16">
    <location>
        <begin position="192"/>
        <end position="244"/>
    </location>
</feature>
<dbReference type="InterPro" id="IPR003594">
    <property type="entry name" value="HATPase_dom"/>
</dbReference>
<dbReference type="Pfam" id="PF02518">
    <property type="entry name" value="HATPase_c"/>
    <property type="match status" value="1"/>
</dbReference>
<keyword evidence="8" id="KW-0547">Nucleotide-binding</keyword>
<evidence type="ECO:0000256" key="1">
    <source>
        <dbReference type="ARBA" id="ARBA00000085"/>
    </source>
</evidence>
<dbReference type="InterPro" id="IPR036890">
    <property type="entry name" value="HATPase_C_sf"/>
</dbReference>
<evidence type="ECO:0000256" key="2">
    <source>
        <dbReference type="ARBA" id="ARBA00004651"/>
    </source>
</evidence>
<dbReference type="OrthoDB" id="9813151at2"/>
<evidence type="ECO:0000256" key="8">
    <source>
        <dbReference type="ARBA" id="ARBA00022741"/>
    </source>
</evidence>
<reference evidence="17 18" key="1">
    <citation type="submission" date="2016-10" db="EMBL/GenBank/DDBJ databases">
        <authorList>
            <person name="de Groot N.N."/>
        </authorList>
    </citation>
    <scope>NUCLEOTIDE SEQUENCE [LARGE SCALE GENOMIC DNA]</scope>
    <source>
        <strain evidence="17 18">743A</strain>
    </source>
</reference>
<dbReference type="FunFam" id="3.30.565.10:FF:000006">
    <property type="entry name" value="Sensor histidine kinase WalK"/>
    <property type="match status" value="1"/>
</dbReference>
<keyword evidence="10" id="KW-0067">ATP-binding</keyword>
<keyword evidence="7 14" id="KW-0812">Transmembrane</keyword>
<evidence type="ECO:0000313" key="18">
    <source>
        <dbReference type="Proteomes" id="UP000199659"/>
    </source>
</evidence>
<feature type="transmembrane region" description="Helical" evidence="14">
    <location>
        <begin position="174"/>
        <end position="192"/>
    </location>
</feature>
<evidence type="ECO:0000256" key="4">
    <source>
        <dbReference type="ARBA" id="ARBA00022475"/>
    </source>
</evidence>
<comment type="catalytic activity">
    <reaction evidence="1">
        <text>ATP + protein L-histidine = ADP + protein N-phospho-L-histidine.</text>
        <dbReference type="EC" id="2.7.13.3"/>
    </reaction>
</comment>
<dbReference type="PRINTS" id="PR00344">
    <property type="entry name" value="BCTRLSENSOR"/>
</dbReference>
<name>A0A1I6IYP8_9FIRM</name>
<keyword evidence="5" id="KW-0597">Phosphoprotein</keyword>
<evidence type="ECO:0000313" key="17">
    <source>
        <dbReference type="EMBL" id="SFR71886.1"/>
    </source>
</evidence>
<dbReference type="InterPro" id="IPR036097">
    <property type="entry name" value="HisK_dim/P_sf"/>
</dbReference>
<gene>
    <name evidence="17" type="ORF">SAMN05661086_01266</name>
</gene>
<evidence type="ECO:0000256" key="7">
    <source>
        <dbReference type="ARBA" id="ARBA00022692"/>
    </source>
</evidence>
<feature type="domain" description="Histidine kinase" evidence="15">
    <location>
        <begin position="252"/>
        <end position="469"/>
    </location>
</feature>
<keyword evidence="18" id="KW-1185">Reference proteome</keyword>
<sequence length="473" mass="53800">MKRTLLVKLTICYVLIAVTMFVFLNTYCVNRIKHQLICEKKSVLYKEAHLISSEYMAKYYCNKLSLDDLKTQLSTIDTFLSTRIWIVKENGTIVADTRGNTDNIWFSNVNDIDPNFLSNNYVVNNTLNGAFSEPMLSVVYAVTSNLQVRGYIVMHISMESIDTSTINYSDFTNISLILFNFVLILIFAYVYFITIRPIQKIKTGIKEYTNGNFSYKLNLKGTDEFYQLAAAINYMASELKELDEYQKKFVANVSHDFRSPLTSIKGYAEAILDGTIPTEAQNKYLEIISFETDRLTKLTSNLLTLNNIKYNGAFLEIAPFDIHTVIKNTSASFEGICTKKKITLELTFYGQENLVNGDIGKIQQVLYNLLDNAIKFSHSNSTIHISTTEKNEKIYVSIRDRGIGIPKDSILKIWDRFYKTDNSRGKDKKGTGLGLSIVREIINAHGENITVASTEGVGTEFIFSLPIYQEDMD</sequence>
<dbReference type="PANTHER" id="PTHR45528:SF1">
    <property type="entry name" value="SENSOR HISTIDINE KINASE CPXA"/>
    <property type="match status" value="1"/>
</dbReference>
<dbReference type="PANTHER" id="PTHR45528">
    <property type="entry name" value="SENSOR HISTIDINE KINASE CPXA"/>
    <property type="match status" value="1"/>
</dbReference>
<evidence type="ECO:0000256" key="9">
    <source>
        <dbReference type="ARBA" id="ARBA00022777"/>
    </source>
</evidence>
<dbReference type="Gene3D" id="6.10.340.10">
    <property type="match status" value="1"/>
</dbReference>
<dbReference type="SMART" id="SM00304">
    <property type="entry name" value="HAMP"/>
    <property type="match status" value="1"/>
</dbReference>
<dbReference type="AlphaFoldDB" id="A0A1I6IYP8"/>
<evidence type="ECO:0000259" key="15">
    <source>
        <dbReference type="PROSITE" id="PS50109"/>
    </source>
</evidence>
<dbReference type="FunFam" id="1.10.287.130:FF:000001">
    <property type="entry name" value="Two-component sensor histidine kinase"/>
    <property type="match status" value="1"/>
</dbReference>
<evidence type="ECO:0000259" key="16">
    <source>
        <dbReference type="PROSITE" id="PS50885"/>
    </source>
</evidence>
<dbReference type="InterPro" id="IPR050398">
    <property type="entry name" value="HssS/ArlS-like"/>
</dbReference>
<evidence type="ECO:0000256" key="14">
    <source>
        <dbReference type="SAM" id="Phobius"/>
    </source>
</evidence>
<comment type="subcellular location">
    <subcellularLocation>
        <location evidence="2">Cell membrane</location>
        <topology evidence="2">Multi-pass membrane protein</topology>
    </subcellularLocation>
</comment>
<dbReference type="Pfam" id="PF00512">
    <property type="entry name" value="HisKA"/>
    <property type="match status" value="1"/>
</dbReference>
<dbReference type="CDD" id="cd06225">
    <property type="entry name" value="HAMP"/>
    <property type="match status" value="1"/>
</dbReference>
<dbReference type="Proteomes" id="UP000199659">
    <property type="component" value="Unassembled WGS sequence"/>
</dbReference>
<dbReference type="SMART" id="SM00388">
    <property type="entry name" value="HisKA"/>
    <property type="match status" value="1"/>
</dbReference>
<dbReference type="Gene3D" id="3.30.565.10">
    <property type="entry name" value="Histidine kinase-like ATPase, C-terminal domain"/>
    <property type="match status" value="1"/>
</dbReference>
<dbReference type="GO" id="GO:0005524">
    <property type="term" value="F:ATP binding"/>
    <property type="evidence" value="ECO:0007669"/>
    <property type="project" value="UniProtKB-KW"/>
</dbReference>
<dbReference type="InterPro" id="IPR005467">
    <property type="entry name" value="His_kinase_dom"/>
</dbReference>
<evidence type="ECO:0000256" key="5">
    <source>
        <dbReference type="ARBA" id="ARBA00022553"/>
    </source>
</evidence>
<feature type="transmembrane region" description="Helical" evidence="14">
    <location>
        <begin position="5"/>
        <end position="24"/>
    </location>
</feature>
<evidence type="ECO:0000256" key="12">
    <source>
        <dbReference type="ARBA" id="ARBA00023012"/>
    </source>
</evidence>
<dbReference type="EMBL" id="FOYZ01000004">
    <property type="protein sequence ID" value="SFR71886.1"/>
    <property type="molecule type" value="Genomic_DNA"/>
</dbReference>
<evidence type="ECO:0000256" key="13">
    <source>
        <dbReference type="ARBA" id="ARBA00023136"/>
    </source>
</evidence>
<dbReference type="InterPro" id="IPR004358">
    <property type="entry name" value="Sig_transdc_His_kin-like_C"/>
</dbReference>
<evidence type="ECO:0000256" key="11">
    <source>
        <dbReference type="ARBA" id="ARBA00022989"/>
    </source>
</evidence>
<dbReference type="SUPFAM" id="SSF47384">
    <property type="entry name" value="Homodimeric domain of signal transducing histidine kinase"/>
    <property type="match status" value="1"/>
</dbReference>
<evidence type="ECO:0000256" key="3">
    <source>
        <dbReference type="ARBA" id="ARBA00012438"/>
    </source>
</evidence>
<dbReference type="SUPFAM" id="SSF55874">
    <property type="entry name" value="ATPase domain of HSP90 chaperone/DNA topoisomerase II/histidine kinase"/>
    <property type="match status" value="1"/>
</dbReference>
<dbReference type="Gene3D" id="1.10.287.130">
    <property type="match status" value="1"/>
</dbReference>
<organism evidence="17 18">
    <name type="scientific">Anaeromicropila populeti</name>
    <dbReference type="NCBI Taxonomy" id="37658"/>
    <lineage>
        <taxon>Bacteria</taxon>
        <taxon>Bacillati</taxon>
        <taxon>Bacillota</taxon>
        <taxon>Clostridia</taxon>
        <taxon>Lachnospirales</taxon>
        <taxon>Lachnospiraceae</taxon>
        <taxon>Anaeromicropila</taxon>
    </lineage>
</organism>
<dbReference type="EC" id="2.7.13.3" evidence="3"/>
<dbReference type="InterPro" id="IPR003660">
    <property type="entry name" value="HAMP_dom"/>
</dbReference>
<dbReference type="SUPFAM" id="SSF158472">
    <property type="entry name" value="HAMP domain-like"/>
    <property type="match status" value="1"/>
</dbReference>
<dbReference type="GO" id="GO:0005886">
    <property type="term" value="C:plasma membrane"/>
    <property type="evidence" value="ECO:0007669"/>
    <property type="project" value="UniProtKB-SubCell"/>
</dbReference>
<keyword evidence="4" id="KW-1003">Cell membrane</keyword>
<evidence type="ECO:0000256" key="10">
    <source>
        <dbReference type="ARBA" id="ARBA00022840"/>
    </source>
</evidence>
<keyword evidence="6" id="KW-0808">Transferase</keyword>